<dbReference type="Proteomes" id="UP001609186">
    <property type="component" value="Unassembled WGS sequence"/>
</dbReference>
<evidence type="ECO:0000313" key="3">
    <source>
        <dbReference type="Proteomes" id="UP001609186"/>
    </source>
</evidence>
<keyword evidence="3" id="KW-1185">Reference proteome</keyword>
<sequence>MDETTQRNAARQRGVVGRYAPRRLAHTAFAVRRKFRSRSGIARYRIAAMDTARQARPPRPSTRTFKTHE</sequence>
<evidence type="ECO:0000313" key="2">
    <source>
        <dbReference type="EMBL" id="MFH5250760.1"/>
    </source>
</evidence>
<feature type="region of interest" description="Disordered" evidence="1">
    <location>
        <begin position="49"/>
        <end position="69"/>
    </location>
</feature>
<comment type="caution">
    <text evidence="2">The sequence shown here is derived from an EMBL/GenBank/DDBJ whole genome shotgun (WGS) entry which is preliminary data.</text>
</comment>
<protein>
    <submittedName>
        <fullName evidence="2">Uncharacterized protein</fullName>
    </submittedName>
</protein>
<reference evidence="2 3" key="1">
    <citation type="submission" date="2024-10" db="EMBL/GenBank/DDBJ databases">
        <title>Burkholderia semiarida in Mexico.</title>
        <authorList>
            <person name="Estrada P."/>
        </authorList>
    </citation>
    <scope>NUCLEOTIDE SEQUENCE [LARGE SCALE GENOMIC DNA]</scope>
    <source>
        <strain evidence="2 3">CLM7-1</strain>
    </source>
</reference>
<evidence type="ECO:0000256" key="1">
    <source>
        <dbReference type="SAM" id="MobiDB-lite"/>
    </source>
</evidence>
<proteinExistence type="predicted"/>
<name>A0ABW7KZW4_9BURK</name>
<organism evidence="2 3">
    <name type="scientific">Burkholderia semiarida</name>
    <dbReference type="NCBI Taxonomy" id="2843303"/>
    <lineage>
        <taxon>Bacteria</taxon>
        <taxon>Pseudomonadati</taxon>
        <taxon>Pseudomonadota</taxon>
        <taxon>Betaproteobacteria</taxon>
        <taxon>Burkholderiales</taxon>
        <taxon>Burkholderiaceae</taxon>
        <taxon>Burkholderia</taxon>
        <taxon>Burkholderia cepacia complex</taxon>
    </lineage>
</organism>
<accession>A0ABW7KZW4</accession>
<dbReference type="EMBL" id="JBIMPM010000005">
    <property type="protein sequence ID" value="MFH5250760.1"/>
    <property type="molecule type" value="Genomic_DNA"/>
</dbReference>
<dbReference type="RefSeq" id="WP_099317480.1">
    <property type="nucleotide sequence ID" value="NZ_CP136804.1"/>
</dbReference>
<gene>
    <name evidence="2" type="ORF">ACGTRS_05870</name>
</gene>